<evidence type="ECO:0000313" key="2">
    <source>
        <dbReference type="EMBL" id="SHJ45202.1"/>
    </source>
</evidence>
<evidence type="ECO:0000313" key="3">
    <source>
        <dbReference type="Proteomes" id="UP000183952"/>
    </source>
</evidence>
<dbReference type="Gene3D" id="1.20.58.1290">
    <property type="entry name" value="CarD-like, C-terminal domain"/>
    <property type="match status" value="1"/>
</dbReference>
<gene>
    <name evidence="2" type="ORF">SAMN02745248_00165</name>
</gene>
<feature type="domain" description="CarD-like/TRCF RNAP-interacting" evidence="1">
    <location>
        <begin position="1"/>
        <end position="113"/>
    </location>
</feature>
<keyword evidence="3" id="KW-1185">Reference proteome</keyword>
<dbReference type="Gene3D" id="2.40.10.170">
    <property type="match status" value="1"/>
</dbReference>
<dbReference type="STRING" id="1121331.SAMN02745248_00165"/>
<evidence type="ECO:0000259" key="1">
    <source>
        <dbReference type="SMART" id="SM01058"/>
    </source>
</evidence>
<dbReference type="SMART" id="SM01058">
    <property type="entry name" value="CarD_TRCF"/>
    <property type="match status" value="1"/>
</dbReference>
<dbReference type="InterPro" id="IPR036101">
    <property type="entry name" value="CarD-like/TRCF_RID_sf"/>
</dbReference>
<dbReference type="Proteomes" id="UP000183952">
    <property type="component" value="Unassembled WGS sequence"/>
</dbReference>
<protein>
    <submittedName>
        <fullName evidence="2">Transcriptional regulator, CarD family</fullName>
    </submittedName>
</protein>
<dbReference type="InterPro" id="IPR042215">
    <property type="entry name" value="CarD-like_C"/>
</dbReference>
<dbReference type="SUPFAM" id="SSF141259">
    <property type="entry name" value="CarD-like"/>
    <property type="match status" value="1"/>
</dbReference>
<organism evidence="2 3">
    <name type="scientific">Hathewaya proteolytica DSM 3090</name>
    <dbReference type="NCBI Taxonomy" id="1121331"/>
    <lineage>
        <taxon>Bacteria</taxon>
        <taxon>Bacillati</taxon>
        <taxon>Bacillota</taxon>
        <taxon>Clostridia</taxon>
        <taxon>Eubacteriales</taxon>
        <taxon>Clostridiaceae</taxon>
        <taxon>Hathewaya</taxon>
    </lineage>
</organism>
<dbReference type="InterPro" id="IPR003711">
    <property type="entry name" value="CarD-like/TRCF_RID"/>
</dbReference>
<reference evidence="2 3" key="1">
    <citation type="submission" date="2016-11" db="EMBL/GenBank/DDBJ databases">
        <authorList>
            <person name="Jaros S."/>
            <person name="Januszkiewicz K."/>
            <person name="Wedrychowicz H."/>
        </authorList>
    </citation>
    <scope>NUCLEOTIDE SEQUENCE [LARGE SCALE GENOMIC DNA]</scope>
    <source>
        <strain evidence="2 3">DSM 3090</strain>
    </source>
</reference>
<sequence>MFSKGDYIVYGNSGVCKVENVGPMSSNSSMKERVYYTLMPYYSKNTKIFTPIDNEKIIMRRVMSKEKAVQLIDDMKNIDSLWIQDERKREQEYKEAFKKCDCRELVKIIKSIYTRKASRMAEGKKVTSGDEKYFQLAEESLYDELAISLGIDREDVKDYVLTRADSIFEEDEQ</sequence>
<dbReference type="EMBL" id="FRAD01000003">
    <property type="protein sequence ID" value="SHJ45202.1"/>
    <property type="molecule type" value="Genomic_DNA"/>
</dbReference>
<dbReference type="RefSeq" id="WP_072901242.1">
    <property type="nucleotide sequence ID" value="NZ_FRAD01000003.1"/>
</dbReference>
<dbReference type="AlphaFoldDB" id="A0A1M6JF07"/>
<proteinExistence type="predicted"/>
<accession>A0A1M6JF07</accession>
<dbReference type="OrthoDB" id="9786074at2"/>
<name>A0A1M6JF07_9CLOT</name>
<dbReference type="Pfam" id="PF02559">
    <property type="entry name" value="CarD_TRCF_RID"/>
    <property type="match status" value="1"/>
</dbReference>